<accession>A0ABU6VIV2</accession>
<comment type="caution">
    <text evidence="2">The sequence shown here is derived from an EMBL/GenBank/DDBJ whole genome shotgun (WGS) entry which is preliminary data.</text>
</comment>
<evidence type="ECO:0000256" key="1">
    <source>
        <dbReference type="SAM" id="MobiDB-lite"/>
    </source>
</evidence>
<protein>
    <submittedName>
        <fullName evidence="2">Uncharacterized protein</fullName>
    </submittedName>
</protein>
<dbReference type="Proteomes" id="UP001341840">
    <property type="component" value="Unassembled WGS sequence"/>
</dbReference>
<dbReference type="EMBL" id="JASCZI010151479">
    <property type="protein sequence ID" value="MED6173094.1"/>
    <property type="molecule type" value="Genomic_DNA"/>
</dbReference>
<organism evidence="2 3">
    <name type="scientific">Stylosanthes scabra</name>
    <dbReference type="NCBI Taxonomy" id="79078"/>
    <lineage>
        <taxon>Eukaryota</taxon>
        <taxon>Viridiplantae</taxon>
        <taxon>Streptophyta</taxon>
        <taxon>Embryophyta</taxon>
        <taxon>Tracheophyta</taxon>
        <taxon>Spermatophyta</taxon>
        <taxon>Magnoliopsida</taxon>
        <taxon>eudicotyledons</taxon>
        <taxon>Gunneridae</taxon>
        <taxon>Pentapetalae</taxon>
        <taxon>rosids</taxon>
        <taxon>fabids</taxon>
        <taxon>Fabales</taxon>
        <taxon>Fabaceae</taxon>
        <taxon>Papilionoideae</taxon>
        <taxon>50 kb inversion clade</taxon>
        <taxon>dalbergioids sensu lato</taxon>
        <taxon>Dalbergieae</taxon>
        <taxon>Pterocarpus clade</taxon>
        <taxon>Stylosanthes</taxon>
    </lineage>
</organism>
<evidence type="ECO:0000313" key="2">
    <source>
        <dbReference type="EMBL" id="MED6173094.1"/>
    </source>
</evidence>
<keyword evidence="3" id="KW-1185">Reference proteome</keyword>
<feature type="region of interest" description="Disordered" evidence="1">
    <location>
        <begin position="1"/>
        <end position="72"/>
    </location>
</feature>
<sequence>MIAEEKVRERTANRGDGDGEPRSSGRDSLRPWLRFASVTEREKRPMTHDCERVREHAGGKKAKGRVQRRALP</sequence>
<reference evidence="2 3" key="1">
    <citation type="journal article" date="2023" name="Plants (Basel)">
        <title>Bridging the Gap: Combining Genomics and Transcriptomics Approaches to Understand Stylosanthes scabra, an Orphan Legume from the Brazilian Caatinga.</title>
        <authorList>
            <person name="Ferreira-Neto J.R.C."/>
            <person name="da Silva M.D."/>
            <person name="Binneck E."/>
            <person name="de Melo N.F."/>
            <person name="da Silva R.H."/>
            <person name="de Melo A.L.T.M."/>
            <person name="Pandolfi V."/>
            <person name="Bustamante F.O."/>
            <person name="Brasileiro-Vidal A.C."/>
            <person name="Benko-Iseppon A.M."/>
        </authorList>
    </citation>
    <scope>NUCLEOTIDE SEQUENCE [LARGE SCALE GENOMIC DNA]</scope>
    <source>
        <tissue evidence="2">Leaves</tissue>
    </source>
</reference>
<evidence type="ECO:0000313" key="3">
    <source>
        <dbReference type="Proteomes" id="UP001341840"/>
    </source>
</evidence>
<name>A0ABU6VIV2_9FABA</name>
<gene>
    <name evidence="2" type="ORF">PIB30_056094</name>
</gene>
<feature type="compositionally biased region" description="Basic residues" evidence="1">
    <location>
        <begin position="59"/>
        <end position="72"/>
    </location>
</feature>
<feature type="compositionally biased region" description="Basic and acidic residues" evidence="1">
    <location>
        <begin position="39"/>
        <end position="58"/>
    </location>
</feature>
<feature type="compositionally biased region" description="Basic and acidic residues" evidence="1">
    <location>
        <begin position="1"/>
        <end position="29"/>
    </location>
</feature>
<proteinExistence type="predicted"/>